<keyword evidence="5 10" id="KW-0067">ATP-binding</keyword>
<dbReference type="InterPro" id="IPR003439">
    <property type="entry name" value="ABC_transporter-like_ATP-bd"/>
</dbReference>
<organism evidence="10 11">
    <name type="scientific">Aquimonas voraii</name>
    <dbReference type="NCBI Taxonomy" id="265719"/>
    <lineage>
        <taxon>Bacteria</taxon>
        <taxon>Pseudomonadati</taxon>
        <taxon>Pseudomonadota</taxon>
        <taxon>Gammaproteobacteria</taxon>
        <taxon>Lysobacterales</taxon>
        <taxon>Lysobacteraceae</taxon>
        <taxon>Aquimonas</taxon>
    </lineage>
</organism>
<evidence type="ECO:0000256" key="4">
    <source>
        <dbReference type="ARBA" id="ARBA00022741"/>
    </source>
</evidence>
<dbReference type="PROSITE" id="PS50893">
    <property type="entry name" value="ABC_TRANSPORTER_2"/>
    <property type="match status" value="1"/>
</dbReference>
<evidence type="ECO:0000256" key="6">
    <source>
        <dbReference type="ARBA" id="ARBA00022989"/>
    </source>
</evidence>
<dbReference type="InterPro" id="IPR017871">
    <property type="entry name" value="ABC_transporter-like_CS"/>
</dbReference>
<dbReference type="FunFam" id="3.40.50.300:FF:000186">
    <property type="entry name" value="ATP-binding cassette sub-family B member 7, mitochondrial"/>
    <property type="match status" value="1"/>
</dbReference>
<dbReference type="SMART" id="SM00382">
    <property type="entry name" value="AAA"/>
    <property type="match status" value="1"/>
</dbReference>
<dbReference type="GO" id="GO:0140359">
    <property type="term" value="F:ABC-type transporter activity"/>
    <property type="evidence" value="ECO:0007669"/>
    <property type="project" value="InterPro"/>
</dbReference>
<evidence type="ECO:0000256" key="2">
    <source>
        <dbReference type="ARBA" id="ARBA00022448"/>
    </source>
</evidence>
<evidence type="ECO:0000313" key="11">
    <source>
        <dbReference type="Proteomes" id="UP000199603"/>
    </source>
</evidence>
<evidence type="ECO:0000256" key="5">
    <source>
        <dbReference type="ARBA" id="ARBA00022840"/>
    </source>
</evidence>
<reference evidence="10 11" key="1">
    <citation type="submission" date="2016-10" db="EMBL/GenBank/DDBJ databases">
        <authorList>
            <person name="de Groot N.N."/>
        </authorList>
    </citation>
    <scope>NUCLEOTIDE SEQUENCE [LARGE SCALE GENOMIC DNA]</scope>
    <source>
        <strain evidence="10 11">DSM 16957</strain>
    </source>
</reference>
<protein>
    <submittedName>
        <fullName evidence="10">ATP-binding cassette, subfamily B</fullName>
    </submittedName>
</protein>
<dbReference type="Pfam" id="PF00005">
    <property type="entry name" value="ABC_tran"/>
    <property type="match status" value="1"/>
</dbReference>
<dbReference type="Gene3D" id="3.40.50.300">
    <property type="entry name" value="P-loop containing nucleotide triphosphate hydrolases"/>
    <property type="match status" value="1"/>
</dbReference>
<dbReference type="OrthoDB" id="9806127at2"/>
<feature type="domain" description="ABC transporter" evidence="8">
    <location>
        <begin position="355"/>
        <end position="589"/>
    </location>
</feature>
<dbReference type="GO" id="GO:0005886">
    <property type="term" value="C:plasma membrane"/>
    <property type="evidence" value="ECO:0007669"/>
    <property type="project" value="UniProtKB-SubCell"/>
</dbReference>
<dbReference type="PANTHER" id="PTHR24221:SF402">
    <property type="entry name" value="IRON-SULFUR CLUSTERS TRANSPORTER ABCB7, MITOCHONDRIAL"/>
    <property type="match status" value="1"/>
</dbReference>
<keyword evidence="6" id="KW-1133">Transmembrane helix</keyword>
<dbReference type="PROSITE" id="PS50929">
    <property type="entry name" value="ABC_TM1F"/>
    <property type="match status" value="1"/>
</dbReference>
<keyword evidence="7" id="KW-0472">Membrane</keyword>
<evidence type="ECO:0000256" key="7">
    <source>
        <dbReference type="ARBA" id="ARBA00023136"/>
    </source>
</evidence>
<dbReference type="PANTHER" id="PTHR24221">
    <property type="entry name" value="ATP-BINDING CASSETTE SUB-FAMILY B"/>
    <property type="match status" value="1"/>
</dbReference>
<keyword evidence="3" id="KW-0812">Transmembrane</keyword>
<dbReference type="GO" id="GO:0005524">
    <property type="term" value="F:ATP binding"/>
    <property type="evidence" value="ECO:0007669"/>
    <property type="project" value="UniProtKB-KW"/>
</dbReference>
<dbReference type="Pfam" id="PF00664">
    <property type="entry name" value="ABC_membrane"/>
    <property type="match status" value="1"/>
</dbReference>
<keyword evidence="2" id="KW-0813">Transport</keyword>
<name>A0A1G6SJZ2_9GAMM</name>
<dbReference type="STRING" id="265719.SAMN04488509_101542"/>
<sequence length="609" mass="67367">MNSPAPAVDHRRTTRAVVATLLPFLKPYRGRIALALACLMAAKLAGLTVPMILKNLVDGLNLPSDATSLMLVLPVGLLLAYGAARLSERVFTELRQIVFARVMARSARTVMLKVFRHLHALSLRFHLNRKTGGVSRDVERGGSSISDLLDWTLYTIFPTIIEVTLVTIVLVVLYDTGFAVITGLTLVAYIVWTIRVTEWRTKFYRASVEADTAASASAVDSLLNYETVKYFNNEEHEAQRFDTSLRTKEEAEVRSYKTLAVLNIGQNAIISLGVTALMWRAASGVVSGELTVGDLVLVNAYLLQLAAPLNFLGMMYREVKQALTNIEKLWNLLDENREVQDRADARVLQATRPVLEFEDVRFAYDERREILHGISFRIPAGGTVAVVGHSGSGKSTLARLLYRFYDVGSGHIRIDGLDLRDYTQDSLRAAIGIVPQDTVLFNDSIRYNIRYGRVDASDAEVEDAARAAHIHDFIAALPEGYDSPVGERGLKLSGGEKQRVAIARALLKNPAILIFDEATSALDSKSERAIQAELDRIQQGRTTLVIAHRLSTIMNADRILVMDAGHIIEQGTHAELLAADGHYAQMWRLQQRERSQTATTDATAAAERD</sequence>
<dbReference type="AlphaFoldDB" id="A0A1G6SJZ2"/>
<evidence type="ECO:0000259" key="9">
    <source>
        <dbReference type="PROSITE" id="PS50929"/>
    </source>
</evidence>
<dbReference type="RefSeq" id="WP_091238502.1">
    <property type="nucleotide sequence ID" value="NZ_FNAG01000001.1"/>
</dbReference>
<dbReference type="GO" id="GO:0006879">
    <property type="term" value="P:intracellular iron ion homeostasis"/>
    <property type="evidence" value="ECO:0007669"/>
    <property type="project" value="TreeGrafter"/>
</dbReference>
<dbReference type="GO" id="GO:0016887">
    <property type="term" value="F:ATP hydrolysis activity"/>
    <property type="evidence" value="ECO:0007669"/>
    <property type="project" value="InterPro"/>
</dbReference>
<dbReference type="EMBL" id="FNAG01000001">
    <property type="protein sequence ID" value="SDD16994.1"/>
    <property type="molecule type" value="Genomic_DNA"/>
</dbReference>
<keyword evidence="4" id="KW-0547">Nucleotide-binding</keyword>
<evidence type="ECO:0000256" key="3">
    <source>
        <dbReference type="ARBA" id="ARBA00022692"/>
    </source>
</evidence>
<dbReference type="Gene3D" id="1.20.1560.10">
    <property type="entry name" value="ABC transporter type 1, transmembrane domain"/>
    <property type="match status" value="1"/>
</dbReference>
<comment type="subcellular location">
    <subcellularLocation>
        <location evidence="1">Cell membrane</location>
        <topology evidence="1">Multi-pass membrane protein</topology>
    </subcellularLocation>
</comment>
<accession>A0A1G6SJZ2</accession>
<dbReference type="PROSITE" id="PS00211">
    <property type="entry name" value="ABC_TRANSPORTER_1"/>
    <property type="match status" value="1"/>
</dbReference>
<dbReference type="CDD" id="cd18582">
    <property type="entry name" value="ABC_6TM_ATM1_ABCB7"/>
    <property type="match status" value="1"/>
</dbReference>
<dbReference type="Proteomes" id="UP000199603">
    <property type="component" value="Unassembled WGS sequence"/>
</dbReference>
<dbReference type="InterPro" id="IPR039421">
    <property type="entry name" value="Type_1_exporter"/>
</dbReference>
<dbReference type="InterPro" id="IPR027417">
    <property type="entry name" value="P-loop_NTPase"/>
</dbReference>
<evidence type="ECO:0000313" key="10">
    <source>
        <dbReference type="EMBL" id="SDD16994.1"/>
    </source>
</evidence>
<dbReference type="InterPro" id="IPR003593">
    <property type="entry name" value="AAA+_ATPase"/>
</dbReference>
<evidence type="ECO:0000256" key="1">
    <source>
        <dbReference type="ARBA" id="ARBA00004651"/>
    </source>
</evidence>
<evidence type="ECO:0000259" key="8">
    <source>
        <dbReference type="PROSITE" id="PS50893"/>
    </source>
</evidence>
<dbReference type="SUPFAM" id="SSF52540">
    <property type="entry name" value="P-loop containing nucleoside triphosphate hydrolases"/>
    <property type="match status" value="1"/>
</dbReference>
<dbReference type="InterPro" id="IPR011527">
    <property type="entry name" value="ABC1_TM_dom"/>
</dbReference>
<keyword evidence="11" id="KW-1185">Reference proteome</keyword>
<proteinExistence type="predicted"/>
<dbReference type="InterPro" id="IPR036640">
    <property type="entry name" value="ABC1_TM_sf"/>
</dbReference>
<gene>
    <name evidence="10" type="ORF">SAMN04488509_101542</name>
</gene>
<dbReference type="SUPFAM" id="SSF90123">
    <property type="entry name" value="ABC transporter transmembrane region"/>
    <property type="match status" value="1"/>
</dbReference>
<dbReference type="CDD" id="cd03253">
    <property type="entry name" value="ABCC_ATM1_transporter"/>
    <property type="match status" value="1"/>
</dbReference>
<feature type="domain" description="ABC transmembrane type-1" evidence="9">
    <location>
        <begin position="33"/>
        <end position="321"/>
    </location>
</feature>